<evidence type="ECO:0000313" key="2">
    <source>
        <dbReference type="EMBL" id="KYC88506.1"/>
    </source>
</evidence>
<reference evidence="2 3" key="1">
    <citation type="submission" date="2016-01" db="EMBL/GenBank/DDBJ databases">
        <title>Genome Sequences of Twelve Sporeforming Bacillus Species Isolated from Foods.</title>
        <authorList>
            <person name="Berendsen E.M."/>
            <person name="Wells-Bennik M.H."/>
            <person name="Krawcyk A.O."/>
            <person name="De Jong A."/>
            <person name="Holsappel S."/>
            <person name="Eijlander R.T."/>
            <person name="Kuipers O.P."/>
        </authorList>
    </citation>
    <scope>NUCLEOTIDE SEQUENCE [LARGE SCALE GENOMIC DNA]</scope>
    <source>
        <strain evidence="2 3">B4102</strain>
    </source>
</reference>
<keyword evidence="1" id="KW-1133">Transmembrane helix</keyword>
<feature type="transmembrane region" description="Helical" evidence="1">
    <location>
        <begin position="28"/>
        <end position="58"/>
    </location>
</feature>
<keyword evidence="3" id="KW-1185">Reference proteome</keyword>
<protein>
    <recommendedName>
        <fullName evidence="4">TM2 domain-containing protein</fullName>
    </recommendedName>
</protein>
<keyword evidence="1" id="KW-0472">Membrane</keyword>
<dbReference type="EMBL" id="LQYN01000143">
    <property type="protein sequence ID" value="KYC88506.1"/>
    <property type="molecule type" value="Genomic_DNA"/>
</dbReference>
<proteinExistence type="predicted"/>
<evidence type="ECO:0000256" key="1">
    <source>
        <dbReference type="SAM" id="Phobius"/>
    </source>
</evidence>
<evidence type="ECO:0008006" key="4">
    <source>
        <dbReference type="Google" id="ProtNLM"/>
    </source>
</evidence>
<accession>A0A150KKL4</accession>
<dbReference type="OrthoDB" id="9792998at2"/>
<dbReference type="AlphaFoldDB" id="A0A150KKL4"/>
<sequence>MKKGWLSGILSFLFPGLGHLYLGLIVKGIIIMAVYVLCLLVLPPVGTFIAMVVIWLFAIIDSTRKAKLINASINV</sequence>
<organism evidence="2 3">
    <name type="scientific">Heyndrickxia sporothermodurans</name>
    <dbReference type="NCBI Taxonomy" id="46224"/>
    <lineage>
        <taxon>Bacteria</taxon>
        <taxon>Bacillati</taxon>
        <taxon>Bacillota</taxon>
        <taxon>Bacilli</taxon>
        <taxon>Bacillales</taxon>
        <taxon>Bacillaceae</taxon>
        <taxon>Heyndrickxia</taxon>
    </lineage>
</organism>
<dbReference type="STRING" id="46224.B4102_4038"/>
<name>A0A150KKL4_9BACI</name>
<dbReference type="Proteomes" id="UP000075666">
    <property type="component" value="Unassembled WGS sequence"/>
</dbReference>
<dbReference type="PATRIC" id="fig|46224.3.peg.1314"/>
<comment type="caution">
    <text evidence="2">The sequence shown here is derived from an EMBL/GenBank/DDBJ whole genome shotgun (WGS) entry which is preliminary data.</text>
</comment>
<dbReference type="RefSeq" id="WP_066235748.1">
    <property type="nucleotide sequence ID" value="NZ_LQYN01000143.1"/>
</dbReference>
<gene>
    <name evidence="2" type="ORF">B4102_4038</name>
</gene>
<keyword evidence="1" id="KW-0812">Transmembrane</keyword>
<evidence type="ECO:0000313" key="3">
    <source>
        <dbReference type="Proteomes" id="UP000075666"/>
    </source>
</evidence>